<name>A0A1B6MTR3_9HEMI</name>
<dbReference type="InterPro" id="IPR057207">
    <property type="entry name" value="FBXL15_LRR"/>
</dbReference>
<evidence type="ECO:0000259" key="1">
    <source>
        <dbReference type="Pfam" id="PF25372"/>
    </source>
</evidence>
<dbReference type="SUPFAM" id="SSF52047">
    <property type="entry name" value="RNI-like"/>
    <property type="match status" value="1"/>
</dbReference>
<dbReference type="PANTHER" id="PTHR13318:SF105">
    <property type="entry name" value="F-BOX_LRR-REPEAT PROTEIN 3"/>
    <property type="match status" value="1"/>
</dbReference>
<dbReference type="GO" id="GO:0031146">
    <property type="term" value="P:SCF-dependent proteasomal ubiquitin-dependent protein catabolic process"/>
    <property type="evidence" value="ECO:0007669"/>
    <property type="project" value="TreeGrafter"/>
</dbReference>
<feature type="domain" description="F-box/LRR-repeat protein 15-like leucin rich repeat" evidence="1">
    <location>
        <begin position="107"/>
        <end position="234"/>
    </location>
</feature>
<accession>A0A1B6MTR3</accession>
<evidence type="ECO:0000313" key="2">
    <source>
        <dbReference type="EMBL" id="JAT39324.1"/>
    </source>
</evidence>
<dbReference type="PANTHER" id="PTHR13318">
    <property type="entry name" value="PARTNER OF PAIRED, ISOFORM B-RELATED"/>
    <property type="match status" value="1"/>
</dbReference>
<dbReference type="EMBL" id="GEBQ01000653">
    <property type="protein sequence ID" value="JAT39324.1"/>
    <property type="molecule type" value="Transcribed_RNA"/>
</dbReference>
<dbReference type="AlphaFoldDB" id="A0A1B6MTR3"/>
<dbReference type="SMART" id="SM00367">
    <property type="entry name" value="LRR_CC"/>
    <property type="match status" value="2"/>
</dbReference>
<protein>
    <recommendedName>
        <fullName evidence="1">F-box/LRR-repeat protein 15-like leucin rich repeat domain-containing protein</fullName>
    </recommendedName>
</protein>
<organism evidence="2">
    <name type="scientific">Graphocephala atropunctata</name>
    <dbReference type="NCBI Taxonomy" id="36148"/>
    <lineage>
        <taxon>Eukaryota</taxon>
        <taxon>Metazoa</taxon>
        <taxon>Ecdysozoa</taxon>
        <taxon>Arthropoda</taxon>
        <taxon>Hexapoda</taxon>
        <taxon>Insecta</taxon>
        <taxon>Pterygota</taxon>
        <taxon>Neoptera</taxon>
        <taxon>Paraneoptera</taxon>
        <taxon>Hemiptera</taxon>
        <taxon>Auchenorrhyncha</taxon>
        <taxon>Membracoidea</taxon>
        <taxon>Cicadellidae</taxon>
        <taxon>Cicadellinae</taxon>
        <taxon>Cicadellini</taxon>
        <taxon>Graphocephala</taxon>
    </lineage>
</organism>
<dbReference type="InterPro" id="IPR006553">
    <property type="entry name" value="Leu-rich_rpt_Cys-con_subtyp"/>
</dbReference>
<gene>
    <name evidence="2" type="ORF">g.4321</name>
</gene>
<dbReference type="InterPro" id="IPR032675">
    <property type="entry name" value="LRR_dom_sf"/>
</dbReference>
<dbReference type="Gene3D" id="3.80.10.10">
    <property type="entry name" value="Ribonuclease Inhibitor"/>
    <property type="match status" value="1"/>
</dbReference>
<reference evidence="2" key="1">
    <citation type="submission" date="2015-11" db="EMBL/GenBank/DDBJ databases">
        <title>De novo transcriptome assembly of four potential Pierce s Disease insect vectors from Arizona vineyards.</title>
        <authorList>
            <person name="Tassone E.E."/>
        </authorList>
    </citation>
    <scope>NUCLEOTIDE SEQUENCE</scope>
</reference>
<dbReference type="Pfam" id="PF25372">
    <property type="entry name" value="DUF7885"/>
    <property type="match status" value="1"/>
</dbReference>
<sequence length="258" mass="28588">MSRRTFPSLYKTVLHSLVNKRDQLETEELNSLPGSVKEDLLKTFLVHRRGQEHISTLLHPDMRKLDLSEGVISNKDLEKICNCIHIRILDISPSRFQRFDHSSASLEKLFSSLPQLVKLRVQRNDGVTDNVISVLTTHCPLLQVLDVASCTNLTDEAATSLATLAHIRALGLANTYIGDNALASLGEGVCSLSLTELNLTNCVKITDVGINSVVKACKTLSMLTFSGCPKVSVDCQLNINDHLGKHKKERIVSWTVYI</sequence>
<proteinExistence type="predicted"/>
<dbReference type="GO" id="GO:0019005">
    <property type="term" value="C:SCF ubiquitin ligase complex"/>
    <property type="evidence" value="ECO:0007669"/>
    <property type="project" value="TreeGrafter"/>
</dbReference>